<name>C3PKW0_CORA7</name>
<accession>C3PKW0</accession>
<evidence type="ECO:0000313" key="4">
    <source>
        <dbReference type="Proteomes" id="UP000002077"/>
    </source>
</evidence>
<reference evidence="3 4" key="1">
    <citation type="journal article" date="2010" name="BMC Genomics">
        <title>Complete genome sequence and lifestyle of black-pigmented Corynebacterium aurimucosum ATCC 700975 (formerly C. nigricans CN-1) isolated from a vaginal swab of a woman with spontaneous abortion.</title>
        <authorList>
            <person name="Trost E."/>
            <person name="Gotker S."/>
            <person name="Schneider J."/>
            <person name="Schneiker-Bekel S."/>
            <person name="Szczepanowski R."/>
            <person name="Tilker A."/>
            <person name="Viehoever P."/>
            <person name="Arnold W."/>
            <person name="Bekel T."/>
            <person name="Blom J."/>
            <person name="Gartemann K.H."/>
            <person name="Linke B."/>
            <person name="Goesmann A."/>
            <person name="Puhler A."/>
            <person name="Shukla S.K."/>
            <person name="Tauch A."/>
        </authorList>
    </citation>
    <scope>NUCLEOTIDE SEQUENCE [LARGE SCALE GENOMIC DNA]</scope>
    <source>
        <strain evidence="4">ATCC 700975 / DSM 44827 / CIP 107346 / CN-1</strain>
    </source>
</reference>
<proteinExistence type="predicted"/>
<dbReference type="PANTHER" id="PTHR36924:SF1">
    <property type="entry name" value="ANTITOXIN HIGA-1"/>
    <property type="match status" value="1"/>
</dbReference>
<protein>
    <submittedName>
        <fullName evidence="3">HTH-type transcriptional regulator</fullName>
    </submittedName>
</protein>
<evidence type="ECO:0000313" key="3">
    <source>
        <dbReference type="EMBL" id="ACP34076.1"/>
    </source>
</evidence>
<keyword evidence="1" id="KW-0238">DNA-binding</keyword>
<feature type="domain" description="HTH cro/C1-type" evidence="2">
    <location>
        <begin position="57"/>
        <end position="111"/>
    </location>
</feature>
<dbReference type="InterPro" id="IPR013430">
    <property type="entry name" value="Toxin_antidote_HigA"/>
</dbReference>
<dbReference type="PROSITE" id="PS50943">
    <property type="entry name" value="HTH_CROC1"/>
    <property type="match status" value="1"/>
</dbReference>
<dbReference type="STRING" id="548476.cauri_2485"/>
<organism evidence="3 4">
    <name type="scientific">Corynebacterium aurimucosum (strain ATCC 700975 / DSM 44827 / CIP 107346 / CN-1)</name>
    <name type="common">Corynebacterium nigricans</name>
    <dbReference type="NCBI Taxonomy" id="548476"/>
    <lineage>
        <taxon>Bacteria</taxon>
        <taxon>Bacillati</taxon>
        <taxon>Actinomycetota</taxon>
        <taxon>Actinomycetes</taxon>
        <taxon>Mycobacteriales</taxon>
        <taxon>Corynebacteriaceae</taxon>
        <taxon>Corynebacterium</taxon>
    </lineage>
</organism>
<dbReference type="Gene3D" id="1.10.260.40">
    <property type="entry name" value="lambda repressor-like DNA-binding domains"/>
    <property type="match status" value="1"/>
</dbReference>
<keyword evidence="4" id="KW-1185">Reference proteome</keyword>
<gene>
    <name evidence="3" type="ordered locus">cauri_2485</name>
</gene>
<dbReference type="InterPro" id="IPR001387">
    <property type="entry name" value="Cro/C1-type_HTH"/>
</dbReference>
<dbReference type="EMBL" id="CP001601">
    <property type="protein sequence ID" value="ACP34076.1"/>
    <property type="molecule type" value="Genomic_DNA"/>
</dbReference>
<dbReference type="AlphaFoldDB" id="C3PKW0"/>
<evidence type="ECO:0000256" key="1">
    <source>
        <dbReference type="ARBA" id="ARBA00023125"/>
    </source>
</evidence>
<dbReference type="eggNOG" id="COG3093">
    <property type="taxonomic scope" value="Bacteria"/>
</dbReference>
<dbReference type="Pfam" id="PF01381">
    <property type="entry name" value="HTH_3"/>
    <property type="match status" value="1"/>
</dbReference>
<evidence type="ECO:0000259" key="2">
    <source>
        <dbReference type="PROSITE" id="PS50943"/>
    </source>
</evidence>
<dbReference type="Proteomes" id="UP000002077">
    <property type="component" value="Chromosome"/>
</dbReference>
<dbReference type="KEGG" id="car:cauri_2485"/>
<dbReference type="HOGENOM" id="CLU_140230_5_0_11"/>
<sequence>MIQSFADKDTERLWNRERIPPGNRLEALKGDRRGQRRLRSLTTTDKLPPVHPGEILMEDFLKGMGITQHKLAVSIGVPPRRINEIVHGKRAVTADTALRLAKFFEMSPQFWLGLQAQYDLDVAEDKILSEIERIQPVQAVSA</sequence>
<dbReference type="CDD" id="cd00093">
    <property type="entry name" value="HTH_XRE"/>
    <property type="match status" value="1"/>
</dbReference>
<dbReference type="GO" id="GO:0003677">
    <property type="term" value="F:DNA binding"/>
    <property type="evidence" value="ECO:0007669"/>
    <property type="project" value="UniProtKB-KW"/>
</dbReference>
<dbReference type="InterPro" id="IPR010982">
    <property type="entry name" value="Lambda_DNA-bd_dom_sf"/>
</dbReference>
<dbReference type="NCBIfam" id="TIGR02607">
    <property type="entry name" value="antidote_HigA"/>
    <property type="match status" value="1"/>
</dbReference>
<dbReference type="SMART" id="SM00530">
    <property type="entry name" value="HTH_XRE"/>
    <property type="match status" value="1"/>
</dbReference>
<dbReference type="SUPFAM" id="SSF47413">
    <property type="entry name" value="lambda repressor-like DNA-binding domains"/>
    <property type="match status" value="1"/>
</dbReference>
<dbReference type="PANTHER" id="PTHR36924">
    <property type="entry name" value="ANTITOXIN HIGA-1"/>
    <property type="match status" value="1"/>
</dbReference>